<accession>A0A540X6Y2</accession>
<evidence type="ECO:0000256" key="4">
    <source>
        <dbReference type="ARBA" id="ARBA00022452"/>
    </source>
</evidence>
<dbReference type="GO" id="GO:1990281">
    <property type="term" value="C:efflux pump complex"/>
    <property type="evidence" value="ECO:0007669"/>
    <property type="project" value="TreeGrafter"/>
</dbReference>
<evidence type="ECO:0000256" key="2">
    <source>
        <dbReference type="ARBA" id="ARBA00007613"/>
    </source>
</evidence>
<dbReference type="AlphaFoldDB" id="A0A540X6Y2"/>
<dbReference type="OrthoDB" id="21543at2"/>
<dbReference type="Gene3D" id="1.20.1600.10">
    <property type="entry name" value="Outer membrane efflux proteins (OEP)"/>
    <property type="match status" value="1"/>
</dbReference>
<keyword evidence="3" id="KW-0813">Transport</keyword>
<evidence type="ECO:0000256" key="1">
    <source>
        <dbReference type="ARBA" id="ARBA00004442"/>
    </source>
</evidence>
<dbReference type="GO" id="GO:0015288">
    <property type="term" value="F:porin activity"/>
    <property type="evidence" value="ECO:0007669"/>
    <property type="project" value="TreeGrafter"/>
</dbReference>
<feature type="region of interest" description="Disordered" evidence="9">
    <location>
        <begin position="18"/>
        <end position="55"/>
    </location>
</feature>
<dbReference type="GO" id="GO:0015562">
    <property type="term" value="F:efflux transmembrane transporter activity"/>
    <property type="evidence" value="ECO:0007669"/>
    <property type="project" value="InterPro"/>
</dbReference>
<feature type="coiled-coil region" evidence="8">
    <location>
        <begin position="363"/>
        <end position="408"/>
    </location>
</feature>
<keyword evidence="5" id="KW-0812">Transmembrane</keyword>
<dbReference type="Pfam" id="PF02321">
    <property type="entry name" value="OEP"/>
    <property type="match status" value="2"/>
</dbReference>
<dbReference type="Proteomes" id="UP000315369">
    <property type="component" value="Unassembled WGS sequence"/>
</dbReference>
<dbReference type="SUPFAM" id="SSF56954">
    <property type="entry name" value="Outer membrane efflux proteins (OEP)"/>
    <property type="match status" value="1"/>
</dbReference>
<feature type="chain" id="PRO_5021776984" evidence="10">
    <location>
        <begin position="20"/>
        <end position="479"/>
    </location>
</feature>
<evidence type="ECO:0000256" key="10">
    <source>
        <dbReference type="SAM" id="SignalP"/>
    </source>
</evidence>
<name>A0A540X6Y2_9BACT</name>
<keyword evidence="8" id="KW-0175">Coiled coil</keyword>
<comment type="subcellular location">
    <subcellularLocation>
        <location evidence="1">Cell outer membrane</location>
    </subcellularLocation>
</comment>
<protein>
    <submittedName>
        <fullName evidence="11">TolC family protein</fullName>
    </submittedName>
</protein>
<sequence length="479" mass="50890">MLLHAFLTSVLLTQAPSVAATPGRTPPSQSAPSTTDTPMRDAASSDSAVPMPTSGTKATALPLLTLQEAIALAEKQSPSLDAARARLQQSKELGNKAWSGYLPSVTASGSYIRNPKELSFALPGAPDPVTLQKQDQLSGQISARQALIVPTLWPAIKNAYLGEKVAGLTAENSRREILFSVAQAYLGAASLREAMAVQEQLLEVRRGFERDAQNRFDVGDVERLALLRATLDRKQAEQEVVRSRNAYATAKSSLAALLARPVDFDVAPPQETAVPLPAETGDVASAEKTALDRRPDASAARLNVDLARGGRKQVLFEYLPNLHATGNVSTSNTAGLTGVASTWTAGLALSWNLFDGGLREANLRESSGKIAEASANLRGTEEKIRDEVRKARSELESAEVNLSTAEERVKLAWESARLAKQSFDAGATTYLQVTDVNATLASAQMSAVTEALNVQLSRLALARATGLFDPTGNSLAPVP</sequence>
<comment type="caution">
    <text evidence="11">The sequence shown here is derived from an EMBL/GenBank/DDBJ whole genome shotgun (WGS) entry which is preliminary data.</text>
</comment>
<dbReference type="RefSeq" id="WP_141641320.1">
    <property type="nucleotide sequence ID" value="NZ_VIFM01000014.1"/>
</dbReference>
<evidence type="ECO:0000256" key="7">
    <source>
        <dbReference type="ARBA" id="ARBA00023237"/>
    </source>
</evidence>
<evidence type="ECO:0000256" key="6">
    <source>
        <dbReference type="ARBA" id="ARBA00023136"/>
    </source>
</evidence>
<keyword evidence="7" id="KW-0998">Cell outer membrane</keyword>
<evidence type="ECO:0000256" key="8">
    <source>
        <dbReference type="SAM" id="Coils"/>
    </source>
</evidence>
<reference evidence="11 12" key="1">
    <citation type="submission" date="2019-06" db="EMBL/GenBank/DDBJ databases">
        <authorList>
            <person name="Livingstone P."/>
            <person name="Whitworth D."/>
        </authorList>
    </citation>
    <scope>NUCLEOTIDE SEQUENCE [LARGE SCALE GENOMIC DNA]</scope>
    <source>
        <strain evidence="11 12">AM401</strain>
    </source>
</reference>
<evidence type="ECO:0000313" key="12">
    <source>
        <dbReference type="Proteomes" id="UP000315369"/>
    </source>
</evidence>
<dbReference type="InterPro" id="IPR003423">
    <property type="entry name" value="OMP_efflux"/>
</dbReference>
<keyword evidence="12" id="KW-1185">Reference proteome</keyword>
<evidence type="ECO:0000256" key="3">
    <source>
        <dbReference type="ARBA" id="ARBA00022448"/>
    </source>
</evidence>
<dbReference type="PANTHER" id="PTHR30026:SF20">
    <property type="entry name" value="OUTER MEMBRANE PROTEIN TOLC"/>
    <property type="match status" value="1"/>
</dbReference>
<keyword evidence="4" id="KW-1134">Transmembrane beta strand</keyword>
<gene>
    <name evidence="11" type="ORF">FJV41_05385</name>
</gene>
<evidence type="ECO:0000256" key="9">
    <source>
        <dbReference type="SAM" id="MobiDB-lite"/>
    </source>
</evidence>
<keyword evidence="10" id="KW-0732">Signal</keyword>
<dbReference type="InterPro" id="IPR051906">
    <property type="entry name" value="TolC-like"/>
</dbReference>
<dbReference type="PANTHER" id="PTHR30026">
    <property type="entry name" value="OUTER MEMBRANE PROTEIN TOLC"/>
    <property type="match status" value="1"/>
</dbReference>
<organism evidence="11 12">
    <name type="scientific">Myxococcus llanfairpwllgwyngyllgogerychwyrndrobwllllantysiliogogogochensis</name>
    <dbReference type="NCBI Taxonomy" id="2590453"/>
    <lineage>
        <taxon>Bacteria</taxon>
        <taxon>Pseudomonadati</taxon>
        <taxon>Myxococcota</taxon>
        <taxon>Myxococcia</taxon>
        <taxon>Myxococcales</taxon>
        <taxon>Cystobacterineae</taxon>
        <taxon>Myxococcaceae</taxon>
        <taxon>Myxococcus</taxon>
    </lineage>
</organism>
<evidence type="ECO:0000313" key="11">
    <source>
        <dbReference type="EMBL" id="TQF16978.1"/>
    </source>
</evidence>
<dbReference type="EMBL" id="VIFM01000014">
    <property type="protein sequence ID" value="TQF16978.1"/>
    <property type="molecule type" value="Genomic_DNA"/>
</dbReference>
<keyword evidence="6" id="KW-0472">Membrane</keyword>
<feature type="compositionally biased region" description="Polar residues" evidence="9">
    <location>
        <begin position="26"/>
        <end position="37"/>
    </location>
</feature>
<dbReference type="GO" id="GO:0009279">
    <property type="term" value="C:cell outer membrane"/>
    <property type="evidence" value="ECO:0007669"/>
    <property type="project" value="UniProtKB-SubCell"/>
</dbReference>
<proteinExistence type="inferred from homology"/>
<comment type="similarity">
    <text evidence="2">Belongs to the outer membrane factor (OMF) (TC 1.B.17) family.</text>
</comment>
<feature type="signal peptide" evidence="10">
    <location>
        <begin position="1"/>
        <end position="19"/>
    </location>
</feature>
<evidence type="ECO:0000256" key="5">
    <source>
        <dbReference type="ARBA" id="ARBA00022692"/>
    </source>
</evidence>